<sequence>MSGELIMSSSVVRTRFAPSPTGYIHIGNLRSALYEYLIARANGGKFILRIEDTDQERLVEGAVDVIYRALKICGLKHDEGPDIGGPYGPYIQSQRKDIYLKYAEELVKKGHAYYCFCSKERLETLQKEYSARGEVFRYDRHCLKLSEEEVRKRLEAGEPYVIRQKMPTEGTTTFYDAVYGEITVNNSELEDQILIKSDGYPTYNFANVIDDHLMHITHVVRGSEYLSSTPKYKLLYEAFGWEVPVYVHLPLIVKPDGSKISKRKGDATFEDLLAQGYLPEAIINYLALLGWSPETNQEIFSLAELERIFSVERISKSPSVFDIAKLRWFNGEYIRAMSLEKFHELALPWIKKGLEKDLPTLPIAKMLQPRVDVLSEIPEKLGFFNHLPEYDLALYTNKKSKTNPEISLNSLKAALPVLESINDWDEKSIYEALTALAEKLQLKTGQIFWPVRIAISGQLVTPGGASEIAEVLGREETLRRINIGIEKLSSAI</sequence>
<evidence type="ECO:0000256" key="6">
    <source>
        <dbReference type="ARBA" id="ARBA00023146"/>
    </source>
</evidence>
<dbReference type="Pfam" id="PF00749">
    <property type="entry name" value="tRNA-synt_1c"/>
    <property type="match status" value="1"/>
</dbReference>
<dbReference type="PATRIC" id="fig|1121335.3.peg.2174"/>
<evidence type="ECO:0000256" key="3">
    <source>
        <dbReference type="ARBA" id="ARBA00022741"/>
    </source>
</evidence>
<keyword evidence="5 7" id="KW-0648">Protein biosynthesis</keyword>
<comment type="subcellular location">
    <subcellularLocation>
        <location evidence="7">Cytoplasm</location>
    </subcellularLocation>
</comment>
<accession>L7VU96</accession>
<proteinExistence type="inferred from homology"/>
<name>L7VU96_THES1</name>
<dbReference type="CDD" id="cd00808">
    <property type="entry name" value="GluRS_core"/>
    <property type="match status" value="1"/>
</dbReference>
<dbReference type="SUPFAM" id="SSF52374">
    <property type="entry name" value="Nucleotidylyl transferase"/>
    <property type="match status" value="1"/>
</dbReference>
<evidence type="ECO:0000256" key="1">
    <source>
        <dbReference type="ARBA" id="ARBA00007894"/>
    </source>
</evidence>
<dbReference type="GO" id="GO:0006424">
    <property type="term" value="P:glutamyl-tRNA aminoacylation"/>
    <property type="evidence" value="ECO:0007669"/>
    <property type="project" value="UniProtKB-UniRule"/>
</dbReference>
<keyword evidence="2 7" id="KW-0436">Ligase</keyword>
<dbReference type="eggNOG" id="COG0008">
    <property type="taxonomic scope" value="Bacteria"/>
</dbReference>
<dbReference type="GO" id="GO:0008270">
    <property type="term" value="F:zinc ion binding"/>
    <property type="evidence" value="ECO:0007669"/>
    <property type="project" value="InterPro"/>
</dbReference>
<dbReference type="InterPro" id="IPR020058">
    <property type="entry name" value="Glu/Gln-tRNA-synth_Ib_cat-dom"/>
</dbReference>
<dbReference type="Pfam" id="PF19269">
    <property type="entry name" value="Anticodon_2"/>
    <property type="match status" value="1"/>
</dbReference>
<dbReference type="PANTHER" id="PTHR43311">
    <property type="entry name" value="GLUTAMATE--TRNA LIGASE"/>
    <property type="match status" value="1"/>
</dbReference>
<evidence type="ECO:0000256" key="4">
    <source>
        <dbReference type="ARBA" id="ARBA00022840"/>
    </source>
</evidence>
<keyword evidence="11" id="KW-1185">Reference proteome</keyword>
<dbReference type="PANTHER" id="PTHR43311:SF2">
    <property type="entry name" value="GLUTAMATE--TRNA LIGASE, MITOCHONDRIAL-RELATED"/>
    <property type="match status" value="1"/>
</dbReference>
<keyword evidence="4 7" id="KW-0067">ATP-binding</keyword>
<feature type="short sequence motif" description="'KMSKS' region" evidence="7">
    <location>
        <begin position="259"/>
        <end position="263"/>
    </location>
</feature>
<reference evidence="10 11" key="1">
    <citation type="journal article" date="2013" name="Genome Announc.">
        <title>Complete genome sequence of Clostridium stercorarium subsp. stercorarium strain DSM 8532, a thermophilic degrader of plant cell wall fibers.</title>
        <authorList>
            <person name="Poehlein A."/>
            <person name="Zverlov V.V."/>
            <person name="Daniel R."/>
            <person name="Schwarz W.H."/>
            <person name="Liebl W."/>
        </authorList>
    </citation>
    <scope>NUCLEOTIDE SEQUENCE [LARGE SCALE GENOMIC DNA]</scope>
    <source>
        <strain evidence="11">ATCC 35414 / DSM 8532 / NCIMB 11754</strain>
    </source>
</reference>
<comment type="caution">
    <text evidence="7">Lacks conserved residue(s) required for the propagation of feature annotation.</text>
</comment>
<evidence type="ECO:0000256" key="2">
    <source>
        <dbReference type="ARBA" id="ARBA00022598"/>
    </source>
</evidence>
<dbReference type="InterPro" id="IPR049940">
    <property type="entry name" value="GluQ/Sye"/>
</dbReference>
<feature type="domain" description="Glutamyl/glutaminyl-tRNA synthetase class Ib catalytic" evidence="8">
    <location>
        <begin position="12"/>
        <end position="328"/>
    </location>
</feature>
<dbReference type="Gene3D" id="1.10.10.350">
    <property type="match status" value="1"/>
</dbReference>
<feature type="binding site" evidence="7">
    <location>
        <position position="262"/>
    </location>
    <ligand>
        <name>ATP</name>
        <dbReference type="ChEBI" id="CHEBI:30616"/>
    </ligand>
</feature>
<dbReference type="AlphaFoldDB" id="L7VU96"/>
<dbReference type="STRING" id="1121335.Cst_c21680"/>
<evidence type="ECO:0000256" key="5">
    <source>
        <dbReference type="ARBA" id="ARBA00022917"/>
    </source>
</evidence>
<dbReference type="PRINTS" id="PR00987">
    <property type="entry name" value="TRNASYNTHGLU"/>
</dbReference>
<evidence type="ECO:0000259" key="8">
    <source>
        <dbReference type="Pfam" id="PF00749"/>
    </source>
</evidence>
<evidence type="ECO:0000259" key="9">
    <source>
        <dbReference type="Pfam" id="PF19269"/>
    </source>
</evidence>
<protein>
    <recommendedName>
        <fullName evidence="7">Glutamate--tRNA ligase</fullName>
        <ecNumber evidence="7">6.1.1.17</ecNumber>
    </recommendedName>
    <alternativeName>
        <fullName evidence="7">Glutamyl-tRNA synthetase</fullName>
        <shortName evidence="7">GluRS</shortName>
    </alternativeName>
</protein>
<dbReference type="InterPro" id="IPR033910">
    <property type="entry name" value="GluRS_core"/>
</dbReference>
<dbReference type="PROSITE" id="PS00178">
    <property type="entry name" value="AA_TRNA_LIGASE_I"/>
    <property type="match status" value="1"/>
</dbReference>
<comment type="catalytic activity">
    <reaction evidence="7">
        <text>tRNA(Glu) + L-glutamate + ATP = L-glutamyl-tRNA(Glu) + AMP + diphosphate</text>
        <dbReference type="Rhea" id="RHEA:23540"/>
        <dbReference type="Rhea" id="RHEA-COMP:9663"/>
        <dbReference type="Rhea" id="RHEA-COMP:9680"/>
        <dbReference type="ChEBI" id="CHEBI:29985"/>
        <dbReference type="ChEBI" id="CHEBI:30616"/>
        <dbReference type="ChEBI" id="CHEBI:33019"/>
        <dbReference type="ChEBI" id="CHEBI:78442"/>
        <dbReference type="ChEBI" id="CHEBI:78520"/>
        <dbReference type="ChEBI" id="CHEBI:456215"/>
        <dbReference type="EC" id="6.1.1.17"/>
    </reaction>
</comment>
<dbReference type="InterPro" id="IPR020751">
    <property type="entry name" value="aa-tRNA-synth_I_codon-bd_sub2"/>
</dbReference>
<dbReference type="EC" id="6.1.1.17" evidence="7"/>
<dbReference type="KEGG" id="css:Cst_c21680"/>
<dbReference type="EMBL" id="CP004044">
    <property type="protein sequence ID" value="AGC69133.1"/>
    <property type="molecule type" value="Genomic_DNA"/>
</dbReference>
<dbReference type="GO" id="GO:0004818">
    <property type="term" value="F:glutamate-tRNA ligase activity"/>
    <property type="evidence" value="ECO:0007669"/>
    <property type="project" value="UniProtKB-UniRule"/>
</dbReference>
<dbReference type="GO" id="GO:0005737">
    <property type="term" value="C:cytoplasm"/>
    <property type="evidence" value="ECO:0007669"/>
    <property type="project" value="UniProtKB-SubCell"/>
</dbReference>
<dbReference type="SUPFAM" id="SSF48163">
    <property type="entry name" value="An anticodon-binding domain of class I aminoacyl-tRNA synthetases"/>
    <property type="match status" value="1"/>
</dbReference>
<evidence type="ECO:0000313" key="11">
    <source>
        <dbReference type="Proteomes" id="UP000011220"/>
    </source>
</evidence>
<dbReference type="InterPro" id="IPR008925">
    <property type="entry name" value="aa_tRNA-synth_I_cd-bd_sf"/>
</dbReference>
<organism evidence="10 11">
    <name type="scientific">Thermoclostridium stercorarium (strain ATCC 35414 / DSM 8532 / NCIMB 11754)</name>
    <name type="common">Clostridium stercorarium</name>
    <dbReference type="NCBI Taxonomy" id="1121335"/>
    <lineage>
        <taxon>Bacteria</taxon>
        <taxon>Bacillati</taxon>
        <taxon>Bacillota</taxon>
        <taxon>Clostridia</taxon>
        <taxon>Eubacteriales</taxon>
        <taxon>Oscillospiraceae</taxon>
        <taxon>Thermoclostridium</taxon>
    </lineage>
</organism>
<gene>
    <name evidence="7 10" type="primary">gltX</name>
    <name evidence="10" type="ordered locus">Cst_c21680</name>
</gene>
<evidence type="ECO:0000313" key="10">
    <source>
        <dbReference type="EMBL" id="AGC69133.1"/>
    </source>
</evidence>
<dbReference type="InterPro" id="IPR001412">
    <property type="entry name" value="aa-tRNA-synth_I_CS"/>
</dbReference>
<dbReference type="GO" id="GO:0005524">
    <property type="term" value="F:ATP binding"/>
    <property type="evidence" value="ECO:0007669"/>
    <property type="project" value="UniProtKB-UniRule"/>
</dbReference>
<keyword evidence="6 7" id="KW-0030">Aminoacyl-tRNA synthetase</keyword>
<dbReference type="Gene3D" id="3.40.50.620">
    <property type="entry name" value="HUPs"/>
    <property type="match status" value="1"/>
</dbReference>
<dbReference type="InterPro" id="IPR000924">
    <property type="entry name" value="Glu/Gln-tRNA-synth"/>
</dbReference>
<dbReference type="HAMAP" id="MF_00022">
    <property type="entry name" value="Glu_tRNA_synth_type1"/>
    <property type="match status" value="1"/>
</dbReference>
<dbReference type="InterPro" id="IPR014729">
    <property type="entry name" value="Rossmann-like_a/b/a_fold"/>
</dbReference>
<comment type="subunit">
    <text evidence="7">Monomer.</text>
</comment>
<dbReference type="GO" id="GO:0000049">
    <property type="term" value="F:tRNA binding"/>
    <property type="evidence" value="ECO:0007669"/>
    <property type="project" value="InterPro"/>
</dbReference>
<feature type="short sequence motif" description="'HIGH' region" evidence="7">
    <location>
        <begin position="18"/>
        <end position="28"/>
    </location>
</feature>
<dbReference type="Proteomes" id="UP000011220">
    <property type="component" value="Chromosome"/>
</dbReference>
<evidence type="ECO:0000256" key="7">
    <source>
        <dbReference type="HAMAP-Rule" id="MF_00022"/>
    </source>
</evidence>
<keyword evidence="3 7" id="KW-0547">Nucleotide-binding</keyword>
<feature type="domain" description="Aminoacyl-tRNA synthetase class I anticodon-binding" evidence="9">
    <location>
        <begin position="341"/>
        <end position="485"/>
    </location>
</feature>
<comment type="similarity">
    <text evidence="1 7">Belongs to the class-I aminoacyl-tRNA synthetase family. Glutamate--tRNA ligase type 1 subfamily.</text>
</comment>
<comment type="function">
    <text evidence="7">Catalyzes the attachment of glutamate to tRNA(Glu) in a two-step reaction: glutamate is first activated by ATP to form Glu-AMP and then transferred to the acceptor end of tRNA(Glu).</text>
</comment>
<dbReference type="FunFam" id="3.40.50.620:FF:000045">
    <property type="entry name" value="Glutamate--tRNA ligase, mitochondrial"/>
    <property type="match status" value="1"/>
</dbReference>
<dbReference type="InterPro" id="IPR004527">
    <property type="entry name" value="Glu-tRNA-ligase_bac/mito"/>
</dbReference>
<keyword evidence="7" id="KW-0963">Cytoplasm</keyword>
<dbReference type="NCBIfam" id="TIGR00464">
    <property type="entry name" value="gltX_bact"/>
    <property type="match status" value="1"/>
</dbReference>
<dbReference type="InterPro" id="IPR045462">
    <property type="entry name" value="aa-tRNA-synth_I_cd-bd"/>
</dbReference>